<keyword evidence="2" id="KW-1185">Reference proteome</keyword>
<evidence type="ECO:0000313" key="2">
    <source>
        <dbReference type="Proteomes" id="UP000708208"/>
    </source>
</evidence>
<sequence>MASELLKNALEDAELCNGLSALNYANKVDVYGEINRVIEPDTTDGRAVLDTRAEEVTYHEGSMLRHRTLKSPGPSKNLTEEAGIGNPSVVQPVMENLTENSGQELQEDNKLPALTESNSMVQHGIRGFSARIKGYVTSFLRMLLPQLRSITFIKGFDFNPKIDLSVIKFRT</sequence>
<dbReference type="EMBL" id="CAJVCH010025327">
    <property type="protein sequence ID" value="CAG7698481.1"/>
    <property type="molecule type" value="Genomic_DNA"/>
</dbReference>
<dbReference type="AlphaFoldDB" id="A0A8J2NLT5"/>
<comment type="caution">
    <text evidence="1">The sequence shown here is derived from an EMBL/GenBank/DDBJ whole genome shotgun (WGS) entry which is preliminary data.</text>
</comment>
<accession>A0A8J2NLT5</accession>
<name>A0A8J2NLT5_9HEXA</name>
<evidence type="ECO:0000313" key="1">
    <source>
        <dbReference type="EMBL" id="CAG7698481.1"/>
    </source>
</evidence>
<reference evidence="1" key="1">
    <citation type="submission" date="2021-06" db="EMBL/GenBank/DDBJ databases">
        <authorList>
            <person name="Hodson N. C."/>
            <person name="Mongue J. A."/>
            <person name="Jaron S. K."/>
        </authorList>
    </citation>
    <scope>NUCLEOTIDE SEQUENCE</scope>
</reference>
<proteinExistence type="predicted"/>
<gene>
    <name evidence="1" type="ORF">AFUS01_LOCUS4091</name>
</gene>
<dbReference type="Proteomes" id="UP000708208">
    <property type="component" value="Unassembled WGS sequence"/>
</dbReference>
<organism evidence="1 2">
    <name type="scientific">Allacma fusca</name>
    <dbReference type="NCBI Taxonomy" id="39272"/>
    <lineage>
        <taxon>Eukaryota</taxon>
        <taxon>Metazoa</taxon>
        <taxon>Ecdysozoa</taxon>
        <taxon>Arthropoda</taxon>
        <taxon>Hexapoda</taxon>
        <taxon>Collembola</taxon>
        <taxon>Symphypleona</taxon>
        <taxon>Sminthuridae</taxon>
        <taxon>Allacma</taxon>
    </lineage>
</organism>
<protein>
    <submittedName>
        <fullName evidence="1">Uncharacterized protein</fullName>
    </submittedName>
</protein>